<gene>
    <name evidence="1" type="ORF">PoB_002723200</name>
</gene>
<proteinExistence type="predicted"/>
<protein>
    <submittedName>
        <fullName evidence="1">Uncharacterized protein</fullName>
    </submittedName>
</protein>
<accession>A0AAV4A0B0</accession>
<evidence type="ECO:0000313" key="1">
    <source>
        <dbReference type="EMBL" id="GFO00727.1"/>
    </source>
</evidence>
<dbReference type="Proteomes" id="UP000735302">
    <property type="component" value="Unassembled WGS sequence"/>
</dbReference>
<organism evidence="1 2">
    <name type="scientific">Plakobranchus ocellatus</name>
    <dbReference type="NCBI Taxonomy" id="259542"/>
    <lineage>
        <taxon>Eukaryota</taxon>
        <taxon>Metazoa</taxon>
        <taxon>Spiralia</taxon>
        <taxon>Lophotrochozoa</taxon>
        <taxon>Mollusca</taxon>
        <taxon>Gastropoda</taxon>
        <taxon>Heterobranchia</taxon>
        <taxon>Euthyneura</taxon>
        <taxon>Panpulmonata</taxon>
        <taxon>Sacoglossa</taxon>
        <taxon>Placobranchoidea</taxon>
        <taxon>Plakobranchidae</taxon>
        <taxon>Plakobranchus</taxon>
    </lineage>
</organism>
<dbReference type="EMBL" id="BLXT01003145">
    <property type="protein sequence ID" value="GFO00727.1"/>
    <property type="molecule type" value="Genomic_DNA"/>
</dbReference>
<keyword evidence="2" id="KW-1185">Reference proteome</keyword>
<comment type="caution">
    <text evidence="1">The sequence shown here is derived from an EMBL/GenBank/DDBJ whole genome shotgun (WGS) entry which is preliminary data.</text>
</comment>
<sequence>MQDLKFGDDLFAKQLREFEELAGCFPFNFSPCPGSSTLKEHRPYPVSHTMRQKLCDELEEMRIWESSGTATRPMCSQSFGEEQRWL</sequence>
<name>A0AAV4A0B0_9GAST</name>
<evidence type="ECO:0000313" key="2">
    <source>
        <dbReference type="Proteomes" id="UP000735302"/>
    </source>
</evidence>
<dbReference type="AlphaFoldDB" id="A0AAV4A0B0"/>
<reference evidence="1 2" key="1">
    <citation type="journal article" date="2021" name="Elife">
        <title>Chloroplast acquisition without the gene transfer in kleptoplastic sea slugs, Plakobranchus ocellatus.</title>
        <authorList>
            <person name="Maeda T."/>
            <person name="Takahashi S."/>
            <person name="Yoshida T."/>
            <person name="Shimamura S."/>
            <person name="Takaki Y."/>
            <person name="Nagai Y."/>
            <person name="Toyoda A."/>
            <person name="Suzuki Y."/>
            <person name="Arimoto A."/>
            <person name="Ishii H."/>
            <person name="Satoh N."/>
            <person name="Nishiyama T."/>
            <person name="Hasebe M."/>
            <person name="Maruyama T."/>
            <person name="Minagawa J."/>
            <person name="Obokata J."/>
            <person name="Shigenobu S."/>
        </authorList>
    </citation>
    <scope>NUCLEOTIDE SEQUENCE [LARGE SCALE GENOMIC DNA]</scope>
</reference>